<dbReference type="Gene3D" id="3.40.1440.10">
    <property type="entry name" value="GIY-YIG endonuclease"/>
    <property type="match status" value="1"/>
</dbReference>
<protein>
    <submittedName>
        <fullName evidence="2">GIY-YIG nuclease family protein</fullName>
    </submittedName>
</protein>
<dbReference type="Proteomes" id="UP000759529">
    <property type="component" value="Unassembled WGS sequence"/>
</dbReference>
<dbReference type="InterPro" id="IPR000305">
    <property type="entry name" value="GIY-YIG_endonuc"/>
</dbReference>
<dbReference type="CDD" id="cd10449">
    <property type="entry name" value="GIY-YIG_SLX1_like"/>
    <property type="match status" value="1"/>
</dbReference>
<dbReference type="EMBL" id="JACSOD020000463">
    <property type="protein sequence ID" value="MBM6498999.1"/>
    <property type="molecule type" value="Genomic_DNA"/>
</dbReference>
<accession>A0ABS2CVS8</accession>
<name>A0ABS2CVS8_9FLAO</name>
<feature type="domain" description="GIY-YIG" evidence="1">
    <location>
        <begin position="1"/>
        <end position="78"/>
    </location>
</feature>
<gene>
    <name evidence="2" type="ORF">H9X54_006760</name>
</gene>
<comment type="caution">
    <text evidence="2">The sequence shown here is derived from an EMBL/GenBank/DDBJ whole genome shotgun (WGS) entry which is preliminary data.</text>
</comment>
<dbReference type="PROSITE" id="PS50164">
    <property type="entry name" value="GIY_YIG"/>
    <property type="match status" value="1"/>
</dbReference>
<evidence type="ECO:0000313" key="3">
    <source>
        <dbReference type="Proteomes" id="UP000759529"/>
    </source>
</evidence>
<organism evidence="2 3">
    <name type="scientific">Flavobacterium macrobrachii</name>
    <dbReference type="NCBI Taxonomy" id="591204"/>
    <lineage>
        <taxon>Bacteria</taxon>
        <taxon>Pseudomonadati</taxon>
        <taxon>Bacteroidota</taxon>
        <taxon>Flavobacteriia</taxon>
        <taxon>Flavobacteriales</taxon>
        <taxon>Flavobacteriaceae</taxon>
        <taxon>Flavobacterium</taxon>
    </lineage>
</organism>
<dbReference type="InterPro" id="IPR035901">
    <property type="entry name" value="GIY-YIG_endonuc_sf"/>
</dbReference>
<proteinExistence type="predicted"/>
<evidence type="ECO:0000259" key="1">
    <source>
        <dbReference type="PROSITE" id="PS50164"/>
    </source>
</evidence>
<sequence>MNNSVYILYSKKLDKHYVGFTQNLIQRLEFHSNETQSRKFTYKADDWELIYSIECQTKNQGLSIEKHIKSMKSKTYIQNLLQYPEQSFKLPYKDKRADIIMATEQQKDVV</sequence>
<dbReference type="Pfam" id="PF01541">
    <property type="entry name" value="GIY-YIG"/>
    <property type="match status" value="1"/>
</dbReference>
<dbReference type="SUPFAM" id="SSF82771">
    <property type="entry name" value="GIY-YIG endonuclease"/>
    <property type="match status" value="1"/>
</dbReference>
<dbReference type="RefSeq" id="WP_187657902.1">
    <property type="nucleotide sequence ID" value="NZ_JACSOD020000463.1"/>
</dbReference>
<keyword evidence="3" id="KW-1185">Reference proteome</keyword>
<evidence type="ECO:0000313" key="2">
    <source>
        <dbReference type="EMBL" id="MBM6498999.1"/>
    </source>
</evidence>
<reference evidence="2 3" key="1">
    <citation type="submission" date="2021-02" db="EMBL/GenBank/DDBJ databases">
        <authorList>
            <person name="Jung H.S."/>
            <person name="Chun B.H."/>
            <person name="Jeon C.O."/>
        </authorList>
    </citation>
    <scope>NUCLEOTIDE SEQUENCE [LARGE SCALE GENOMIC DNA]</scope>
    <source>
        <strain evidence="2 3">LMG 25203</strain>
    </source>
</reference>